<feature type="region of interest" description="Disordered" evidence="1">
    <location>
        <begin position="1"/>
        <end position="27"/>
    </location>
</feature>
<sequence length="57" mass="6401">SELSQKLPDLERASASPGETRRAALAKREGSLAKRAFIFRKMNTKNNSLAKRAFKPR</sequence>
<protein>
    <submittedName>
        <fullName evidence="2">Uncharacterized protein</fullName>
    </submittedName>
</protein>
<name>A0A392SA26_9FABA</name>
<proteinExistence type="predicted"/>
<accession>A0A392SA26</accession>
<dbReference type="Proteomes" id="UP000265520">
    <property type="component" value="Unassembled WGS sequence"/>
</dbReference>
<evidence type="ECO:0000313" key="3">
    <source>
        <dbReference type="Proteomes" id="UP000265520"/>
    </source>
</evidence>
<organism evidence="2 3">
    <name type="scientific">Trifolium medium</name>
    <dbReference type="NCBI Taxonomy" id="97028"/>
    <lineage>
        <taxon>Eukaryota</taxon>
        <taxon>Viridiplantae</taxon>
        <taxon>Streptophyta</taxon>
        <taxon>Embryophyta</taxon>
        <taxon>Tracheophyta</taxon>
        <taxon>Spermatophyta</taxon>
        <taxon>Magnoliopsida</taxon>
        <taxon>eudicotyledons</taxon>
        <taxon>Gunneridae</taxon>
        <taxon>Pentapetalae</taxon>
        <taxon>rosids</taxon>
        <taxon>fabids</taxon>
        <taxon>Fabales</taxon>
        <taxon>Fabaceae</taxon>
        <taxon>Papilionoideae</taxon>
        <taxon>50 kb inversion clade</taxon>
        <taxon>NPAAA clade</taxon>
        <taxon>Hologalegina</taxon>
        <taxon>IRL clade</taxon>
        <taxon>Trifolieae</taxon>
        <taxon>Trifolium</taxon>
    </lineage>
</organism>
<evidence type="ECO:0000256" key="1">
    <source>
        <dbReference type="SAM" id="MobiDB-lite"/>
    </source>
</evidence>
<feature type="non-terminal residue" evidence="2">
    <location>
        <position position="1"/>
    </location>
</feature>
<dbReference type="EMBL" id="LXQA010341743">
    <property type="protein sequence ID" value="MCI45267.1"/>
    <property type="molecule type" value="Genomic_DNA"/>
</dbReference>
<evidence type="ECO:0000313" key="2">
    <source>
        <dbReference type="EMBL" id="MCI45267.1"/>
    </source>
</evidence>
<comment type="caution">
    <text evidence="2">The sequence shown here is derived from an EMBL/GenBank/DDBJ whole genome shotgun (WGS) entry which is preliminary data.</text>
</comment>
<dbReference type="AlphaFoldDB" id="A0A392SA26"/>
<keyword evidence="3" id="KW-1185">Reference proteome</keyword>
<reference evidence="2 3" key="1">
    <citation type="journal article" date="2018" name="Front. Plant Sci.">
        <title>Red Clover (Trifolium pratense) and Zigzag Clover (T. medium) - A Picture of Genomic Similarities and Differences.</title>
        <authorList>
            <person name="Dluhosova J."/>
            <person name="Istvanek J."/>
            <person name="Nedelnik J."/>
            <person name="Repkova J."/>
        </authorList>
    </citation>
    <scope>NUCLEOTIDE SEQUENCE [LARGE SCALE GENOMIC DNA]</scope>
    <source>
        <strain evidence="3">cv. 10/8</strain>
        <tissue evidence="2">Leaf</tissue>
    </source>
</reference>